<dbReference type="SUPFAM" id="SSF47781">
    <property type="entry name" value="RuvA domain 2-like"/>
    <property type="match status" value="1"/>
</dbReference>
<dbReference type="Gene3D" id="3.30.470.30">
    <property type="entry name" value="DNA ligase/mRNA capping enzyme"/>
    <property type="match status" value="1"/>
</dbReference>
<evidence type="ECO:0000256" key="4">
    <source>
        <dbReference type="ARBA" id="ARBA00022723"/>
    </source>
</evidence>
<evidence type="ECO:0000256" key="2">
    <source>
        <dbReference type="ARBA" id="ARBA00022598"/>
    </source>
</evidence>
<feature type="binding site" evidence="12">
    <location>
        <position position="468"/>
    </location>
    <ligand>
        <name>Zn(2+)</name>
        <dbReference type="ChEBI" id="CHEBI:29105"/>
    </ligand>
</feature>
<comment type="caution">
    <text evidence="12">Lacks conserved residue(s) required for the propagation of feature annotation.</text>
</comment>
<name>A0ABM9J3N7_9RALS</name>
<dbReference type="PANTHER" id="PTHR23389">
    <property type="entry name" value="CHROMOSOME TRANSMISSION FIDELITY FACTOR 18"/>
    <property type="match status" value="1"/>
</dbReference>
<evidence type="ECO:0000256" key="7">
    <source>
        <dbReference type="ARBA" id="ARBA00022842"/>
    </source>
</evidence>
<evidence type="ECO:0000256" key="12">
    <source>
        <dbReference type="HAMAP-Rule" id="MF_01588"/>
    </source>
</evidence>
<dbReference type="Pfam" id="PF12826">
    <property type="entry name" value="HHH_2"/>
    <property type="match status" value="1"/>
</dbReference>
<dbReference type="Gene3D" id="2.40.50.140">
    <property type="entry name" value="Nucleic acid-binding proteins"/>
    <property type="match status" value="1"/>
</dbReference>
<evidence type="ECO:0000256" key="3">
    <source>
        <dbReference type="ARBA" id="ARBA00022705"/>
    </source>
</evidence>
<dbReference type="Gene3D" id="1.10.287.610">
    <property type="entry name" value="Helix hairpin bin"/>
    <property type="match status" value="1"/>
</dbReference>
<keyword evidence="6 12" id="KW-0862">Zinc</keyword>
<feature type="domain" description="BRCT" evidence="14">
    <location>
        <begin position="737"/>
        <end position="815"/>
    </location>
</feature>
<dbReference type="PROSITE" id="PS01056">
    <property type="entry name" value="DNA_LIGASE_N2"/>
    <property type="match status" value="1"/>
</dbReference>
<keyword evidence="4 12" id="KW-0479">Metal-binding</keyword>
<dbReference type="Pfam" id="PF01653">
    <property type="entry name" value="DNA_ligase_aden"/>
    <property type="match status" value="1"/>
</dbReference>
<organism evidence="15 16">
    <name type="scientific">Ralstonia psammae</name>
    <dbReference type="NCBI Taxonomy" id="3058598"/>
    <lineage>
        <taxon>Bacteria</taxon>
        <taxon>Pseudomonadati</taxon>
        <taxon>Pseudomonadota</taxon>
        <taxon>Betaproteobacteria</taxon>
        <taxon>Burkholderiales</taxon>
        <taxon>Burkholderiaceae</taxon>
        <taxon>Ralstonia</taxon>
    </lineage>
</organism>
<dbReference type="SMART" id="SM00532">
    <property type="entry name" value="LIGANc"/>
    <property type="match status" value="1"/>
</dbReference>
<dbReference type="Pfam" id="PF00533">
    <property type="entry name" value="BRCT"/>
    <property type="match status" value="1"/>
</dbReference>
<keyword evidence="2 12" id="KW-0436">Ligase</keyword>
<dbReference type="PROSITE" id="PS50172">
    <property type="entry name" value="BRCT"/>
    <property type="match status" value="1"/>
</dbReference>
<feature type="binding site" evidence="12">
    <location>
        <position position="193"/>
    </location>
    <ligand>
        <name>NAD(+)</name>
        <dbReference type="ChEBI" id="CHEBI:57540"/>
    </ligand>
</feature>
<feature type="binding site" evidence="12">
    <location>
        <begin position="94"/>
        <end position="95"/>
    </location>
    <ligand>
        <name>NAD(+)</name>
        <dbReference type="ChEBI" id="CHEBI:57540"/>
    </ligand>
</feature>
<dbReference type="InterPro" id="IPR041663">
    <property type="entry name" value="DisA/LigA_HHH"/>
</dbReference>
<feature type="binding site" evidence="12">
    <location>
        <position position="444"/>
    </location>
    <ligand>
        <name>Zn(2+)</name>
        <dbReference type="ChEBI" id="CHEBI:29105"/>
    </ligand>
</feature>
<dbReference type="CDD" id="cd00114">
    <property type="entry name" value="LIGANc"/>
    <property type="match status" value="1"/>
</dbReference>
<keyword evidence="10 12" id="KW-0464">Manganese</keyword>
<dbReference type="PIRSF" id="PIRSF001604">
    <property type="entry name" value="LigA"/>
    <property type="match status" value="1"/>
</dbReference>
<dbReference type="InterPro" id="IPR013840">
    <property type="entry name" value="DNAligase_N"/>
</dbReference>
<dbReference type="SUPFAM" id="SSF50249">
    <property type="entry name" value="Nucleic acid-binding proteins"/>
    <property type="match status" value="1"/>
</dbReference>
<dbReference type="InterPro" id="IPR033136">
    <property type="entry name" value="DNA_ligase_CS"/>
</dbReference>
<feature type="active site" description="N6-AMP-lysine intermediate" evidence="12">
    <location>
        <position position="133"/>
    </location>
</feature>
<keyword evidence="8 12" id="KW-0520">NAD</keyword>
<dbReference type="InterPro" id="IPR013839">
    <property type="entry name" value="DNAligase_adenylation"/>
</dbReference>
<accession>A0ABM9J3N7</accession>
<comment type="catalytic activity">
    <reaction evidence="11 12 13">
        <text>NAD(+) + (deoxyribonucleotide)n-3'-hydroxyl + 5'-phospho-(deoxyribonucleotide)m = (deoxyribonucleotide)n+m + AMP + beta-nicotinamide D-nucleotide.</text>
        <dbReference type="EC" id="6.5.1.2"/>
    </reaction>
</comment>
<evidence type="ECO:0000256" key="6">
    <source>
        <dbReference type="ARBA" id="ARBA00022833"/>
    </source>
</evidence>
<keyword evidence="16" id="KW-1185">Reference proteome</keyword>
<dbReference type="Gene3D" id="1.10.150.20">
    <property type="entry name" value="5' to 3' exonuclease, C-terminal subdomain"/>
    <property type="match status" value="2"/>
</dbReference>
<feature type="binding site" evidence="12">
    <location>
        <begin position="45"/>
        <end position="49"/>
    </location>
    <ligand>
        <name>NAD(+)</name>
        <dbReference type="ChEBI" id="CHEBI:57540"/>
    </ligand>
</feature>
<protein>
    <recommendedName>
        <fullName evidence="12 13">DNA ligase</fullName>
        <ecNumber evidence="12 13">6.5.1.2</ecNumber>
    </recommendedName>
    <alternativeName>
        <fullName evidence="12">Polydeoxyribonucleotide synthase [NAD(+)]</fullName>
    </alternativeName>
</protein>
<dbReference type="NCBIfam" id="TIGR00575">
    <property type="entry name" value="dnlj"/>
    <property type="match status" value="1"/>
</dbReference>
<comment type="function">
    <text evidence="1 12">DNA ligase that catalyzes the formation of phosphodiester linkages between 5'-phosphoryl and 3'-hydroxyl groups in double-stranded DNA using NAD as a coenzyme and as the energy source for the reaction. It is essential for DNA replication and repair of damaged DNA.</text>
</comment>
<evidence type="ECO:0000259" key="14">
    <source>
        <dbReference type="PROSITE" id="PS50172"/>
    </source>
</evidence>
<dbReference type="HAMAP" id="MF_01588">
    <property type="entry name" value="DNA_ligase_A"/>
    <property type="match status" value="1"/>
</dbReference>
<comment type="similarity">
    <text evidence="12">Belongs to the NAD-dependent DNA ligase family. LigA subfamily.</text>
</comment>
<dbReference type="Gene3D" id="3.40.50.10190">
    <property type="entry name" value="BRCT domain"/>
    <property type="match status" value="1"/>
</dbReference>
<evidence type="ECO:0000256" key="11">
    <source>
        <dbReference type="ARBA" id="ARBA00034005"/>
    </source>
</evidence>
<keyword evidence="5 12" id="KW-0227">DNA damage</keyword>
<evidence type="ECO:0000256" key="5">
    <source>
        <dbReference type="ARBA" id="ARBA00022763"/>
    </source>
</evidence>
<evidence type="ECO:0000313" key="15">
    <source>
        <dbReference type="EMBL" id="CAJ0781456.1"/>
    </source>
</evidence>
<feature type="binding site" evidence="12">
    <location>
        <position position="154"/>
    </location>
    <ligand>
        <name>NAD(+)</name>
        <dbReference type="ChEBI" id="CHEBI:57540"/>
    </ligand>
</feature>
<dbReference type="NCBIfam" id="NF005932">
    <property type="entry name" value="PRK07956.1"/>
    <property type="match status" value="1"/>
</dbReference>
<comment type="cofactor">
    <cofactor evidence="12">
        <name>Mg(2+)</name>
        <dbReference type="ChEBI" id="CHEBI:18420"/>
    </cofactor>
    <cofactor evidence="12">
        <name>Mn(2+)</name>
        <dbReference type="ChEBI" id="CHEBI:29035"/>
    </cofactor>
</comment>
<dbReference type="InterPro" id="IPR004150">
    <property type="entry name" value="NAD_DNA_ligase_OB"/>
</dbReference>
<dbReference type="PROSITE" id="PS01055">
    <property type="entry name" value="DNA_LIGASE_N1"/>
    <property type="match status" value="1"/>
</dbReference>
<dbReference type="SMART" id="SM00278">
    <property type="entry name" value="HhH1"/>
    <property type="match status" value="3"/>
</dbReference>
<keyword evidence="9 12" id="KW-0234">DNA repair</keyword>
<dbReference type="InterPro" id="IPR018239">
    <property type="entry name" value="DNA_ligase_AS"/>
</dbReference>
<feature type="binding site" evidence="12">
    <location>
        <position position="447"/>
    </location>
    <ligand>
        <name>Zn(2+)</name>
        <dbReference type="ChEBI" id="CHEBI:29105"/>
    </ligand>
</feature>
<dbReference type="SUPFAM" id="SSF52113">
    <property type="entry name" value="BRCT domain"/>
    <property type="match status" value="1"/>
</dbReference>
<dbReference type="InterPro" id="IPR004149">
    <property type="entry name" value="Znf_DNAligase_C4"/>
</dbReference>
<dbReference type="InterPro" id="IPR010994">
    <property type="entry name" value="RuvA_2-like"/>
</dbReference>
<keyword evidence="7 12" id="KW-0460">Magnesium</keyword>
<dbReference type="SMART" id="SM00292">
    <property type="entry name" value="BRCT"/>
    <property type="match status" value="1"/>
</dbReference>
<dbReference type="Pfam" id="PF03120">
    <property type="entry name" value="OB_DNA_ligase"/>
    <property type="match status" value="1"/>
</dbReference>
<evidence type="ECO:0000256" key="1">
    <source>
        <dbReference type="ARBA" id="ARBA00004067"/>
    </source>
</evidence>
<feature type="binding site" evidence="12">
    <location>
        <position position="311"/>
    </location>
    <ligand>
        <name>NAD(+)</name>
        <dbReference type="ChEBI" id="CHEBI:57540"/>
    </ligand>
</feature>
<dbReference type="EC" id="6.5.1.2" evidence="12 13"/>
<dbReference type="CDD" id="cd17748">
    <property type="entry name" value="BRCT_DNA_ligase_like"/>
    <property type="match status" value="1"/>
</dbReference>
<dbReference type="InterPro" id="IPR036420">
    <property type="entry name" value="BRCT_dom_sf"/>
</dbReference>
<evidence type="ECO:0000313" key="16">
    <source>
        <dbReference type="Proteomes" id="UP001189813"/>
    </source>
</evidence>
<proteinExistence type="inferred from homology"/>
<gene>
    <name evidence="12 15" type="primary">ligA</name>
    <name evidence="15" type="ORF">LMG19083_00781</name>
</gene>
<reference evidence="15 16" key="1">
    <citation type="submission" date="2023-07" db="EMBL/GenBank/DDBJ databases">
        <authorList>
            <person name="Peeters C."/>
        </authorList>
    </citation>
    <scope>NUCLEOTIDE SEQUENCE [LARGE SCALE GENOMIC DNA]</scope>
    <source>
        <strain evidence="15 16">LMG 19083</strain>
    </source>
</reference>
<dbReference type="InterPro" id="IPR003583">
    <property type="entry name" value="Hlx-hairpin-Hlx_DNA-bd_motif"/>
</dbReference>
<evidence type="ECO:0000256" key="9">
    <source>
        <dbReference type="ARBA" id="ARBA00023204"/>
    </source>
</evidence>
<sequence>MSKTAEPASGPSSEDRLEARAAWLRAELNRYAHEYYVLDQPSVPDAEYDRLYRELEALEAEHPELKTPDSPTLRVGGAVLPEFAAVRHVIPMLSIRTETDTTANGARAFDASVRRELGLDDTDPPVEYAAELKFDGLAISLRYERGYLVQAATRGDGTTGEDVTQNIRTIRQIPLGVHPVDGVVPDVLEVRGEVYMRRDDFEKLNARQRERGDKTFVNPRNTAAGAVRQLDPKMAAERPLSFFAYGLGEVVGWKGMPDTHSGMLDALQAFGFPVSAERAAVKGGDGLVEFHEAIGAKRDSLPFDIDGVVYKVNSLALQRELGFRTREPRWAVAHKYPAQEALTTVESIGVQVGRTGAITPVARLVPVFVGGVTVTNATLHNEDEVRRKDVRVGDTVIVRRAGDVIPEVVSVVLDRRPMDDVPGSDLFNPRQQPKYPPFELPKACPVCGSHVVREEGEAVARCSGGLFCSAQRKEAIRHFAGRRMMDIEGLGERYIDNLVELDYVHGIADLYKLKLEDFLEMKRRADERDGRGDETSPETVAGGKIATKWAENLLEGIHASKTPPLARFLFALGIRHVGESTAKTLADWLGSLVMIRRAPAPLLLALPDVGATVAEAIADFFAEPKNQQALDALLEAGVAPQGEHAPNAKLREKLEPAELYATLGVPKLTATRAKQLAVAAPTLAQLASVEPDQLAGLPADVSASLLDWLGSHDHRAQLAKLDALRQELLATMPAETAEEGVLAGKTVVLTGTLPNLTRDEAKAMLEAAGAKVSGSVSKKTDYVVAGEDAGSKLAKAEELNVKVLDEAGMLALLKKSAGDQA</sequence>
<dbReference type="Pfam" id="PF03119">
    <property type="entry name" value="DNA_ligase_ZBD"/>
    <property type="match status" value="1"/>
</dbReference>
<feature type="binding site" evidence="12">
    <location>
        <position position="131"/>
    </location>
    <ligand>
        <name>NAD(+)</name>
        <dbReference type="ChEBI" id="CHEBI:57540"/>
    </ligand>
</feature>
<evidence type="ECO:0000256" key="10">
    <source>
        <dbReference type="ARBA" id="ARBA00023211"/>
    </source>
</evidence>
<keyword evidence="3 12" id="KW-0235">DNA replication</keyword>
<dbReference type="RefSeq" id="WP_316664266.1">
    <property type="nucleotide sequence ID" value="NZ_CATZBU010000002.1"/>
</dbReference>
<dbReference type="Proteomes" id="UP001189813">
    <property type="component" value="Unassembled WGS sequence"/>
</dbReference>
<feature type="binding site" evidence="12">
    <location>
        <position position="335"/>
    </location>
    <ligand>
        <name>NAD(+)</name>
        <dbReference type="ChEBI" id="CHEBI:57540"/>
    </ligand>
</feature>
<dbReference type="Gene3D" id="6.20.10.30">
    <property type="match status" value="1"/>
</dbReference>
<comment type="caution">
    <text evidence="15">The sequence shown here is derived from an EMBL/GenBank/DDBJ whole genome shotgun (WGS) entry which is preliminary data.</text>
</comment>
<dbReference type="InterPro" id="IPR012340">
    <property type="entry name" value="NA-bd_OB-fold"/>
</dbReference>
<dbReference type="EMBL" id="CATZBU010000002">
    <property type="protein sequence ID" value="CAJ0781456.1"/>
    <property type="molecule type" value="Genomic_DNA"/>
</dbReference>
<dbReference type="GO" id="GO:0003911">
    <property type="term" value="F:DNA ligase (NAD+) activity"/>
    <property type="evidence" value="ECO:0007669"/>
    <property type="project" value="UniProtKB-EC"/>
</dbReference>
<dbReference type="InterPro" id="IPR001357">
    <property type="entry name" value="BRCT_dom"/>
</dbReference>
<dbReference type="PANTHER" id="PTHR23389:SF9">
    <property type="entry name" value="DNA LIGASE"/>
    <property type="match status" value="1"/>
</dbReference>
<dbReference type="InterPro" id="IPR001679">
    <property type="entry name" value="DNA_ligase"/>
</dbReference>
<evidence type="ECO:0000256" key="8">
    <source>
        <dbReference type="ARBA" id="ARBA00023027"/>
    </source>
</evidence>
<evidence type="ECO:0000256" key="13">
    <source>
        <dbReference type="RuleBase" id="RU000618"/>
    </source>
</evidence>
<dbReference type="SUPFAM" id="SSF56091">
    <property type="entry name" value="DNA ligase/mRNA capping enzyme, catalytic domain"/>
    <property type="match status" value="1"/>
</dbReference>